<dbReference type="OrthoDB" id="99480at2"/>
<dbReference type="AlphaFoldDB" id="A0A444GM68"/>
<sequence length="87" mass="9925">MKKLDAPEKVIFICDGKKCGDYSKEIRKDFRIELKDCGLKKVVEVVRMGCSDNCKHAPVIAIQPKNIWIGEVTEKNIPSIIKDHLQK</sequence>
<evidence type="ECO:0000313" key="1">
    <source>
        <dbReference type="EMBL" id="RWW92125.1"/>
    </source>
</evidence>
<name>A0A444GM68_9FLAO</name>
<reference evidence="1 2" key="1">
    <citation type="submission" date="2019-01" db="EMBL/GenBank/DDBJ databases">
        <title>Flavobacterium sp. nov.,isolated from freshwater.</title>
        <authorList>
            <person name="Zhang R."/>
            <person name="Du Z.-J."/>
        </authorList>
    </citation>
    <scope>NUCLEOTIDE SEQUENCE [LARGE SCALE GENOMIC DNA]</scope>
    <source>
        <strain evidence="1 2">1E403</strain>
    </source>
</reference>
<dbReference type="RefSeq" id="WP_128390990.1">
    <property type="nucleotide sequence ID" value="NZ_SBII01000013.1"/>
</dbReference>
<keyword evidence="2" id="KW-1185">Reference proteome</keyword>
<dbReference type="SUPFAM" id="SSF52833">
    <property type="entry name" value="Thioredoxin-like"/>
    <property type="match status" value="1"/>
</dbReference>
<comment type="caution">
    <text evidence="1">The sequence shown here is derived from an EMBL/GenBank/DDBJ whole genome shotgun (WGS) entry which is preliminary data.</text>
</comment>
<protein>
    <submittedName>
        <fullName evidence="1">(2Fe-2S) ferredoxin domain-containing protein</fullName>
    </submittedName>
</protein>
<proteinExistence type="predicted"/>
<evidence type="ECO:0000313" key="2">
    <source>
        <dbReference type="Proteomes" id="UP000287527"/>
    </source>
</evidence>
<gene>
    <name evidence="1" type="ORF">EPI11_15975</name>
</gene>
<dbReference type="Proteomes" id="UP000287527">
    <property type="component" value="Unassembled WGS sequence"/>
</dbReference>
<dbReference type="CDD" id="cd02980">
    <property type="entry name" value="TRX_Fd_family"/>
    <property type="match status" value="1"/>
</dbReference>
<organism evidence="1 2">
    <name type="scientific">Flavobacterium cerinum</name>
    <dbReference type="NCBI Taxonomy" id="2502784"/>
    <lineage>
        <taxon>Bacteria</taxon>
        <taxon>Pseudomonadati</taxon>
        <taxon>Bacteroidota</taxon>
        <taxon>Flavobacteriia</taxon>
        <taxon>Flavobacteriales</taxon>
        <taxon>Flavobacteriaceae</taxon>
        <taxon>Flavobacterium</taxon>
    </lineage>
</organism>
<dbReference type="EMBL" id="SBII01000013">
    <property type="protein sequence ID" value="RWW92125.1"/>
    <property type="molecule type" value="Genomic_DNA"/>
</dbReference>
<accession>A0A444GM68</accession>
<dbReference type="InterPro" id="IPR036249">
    <property type="entry name" value="Thioredoxin-like_sf"/>
</dbReference>
<dbReference type="Gene3D" id="3.40.30.10">
    <property type="entry name" value="Glutaredoxin"/>
    <property type="match status" value="1"/>
</dbReference>